<feature type="compositionally biased region" description="Basic and acidic residues" evidence="1">
    <location>
        <begin position="61"/>
        <end position="71"/>
    </location>
</feature>
<dbReference type="AlphaFoldDB" id="A0A5P1F747"/>
<feature type="compositionally biased region" description="Gly residues" evidence="1">
    <location>
        <begin position="19"/>
        <end position="30"/>
    </location>
</feature>
<evidence type="ECO:0000313" key="2">
    <source>
        <dbReference type="EMBL" id="ONK74188.1"/>
    </source>
</evidence>
<reference evidence="3" key="1">
    <citation type="journal article" date="2017" name="Nat. Commun.">
        <title>The asparagus genome sheds light on the origin and evolution of a young Y chromosome.</title>
        <authorList>
            <person name="Harkess A."/>
            <person name="Zhou J."/>
            <person name="Xu C."/>
            <person name="Bowers J.E."/>
            <person name="Van der Hulst R."/>
            <person name="Ayyampalayam S."/>
            <person name="Mercati F."/>
            <person name="Riccardi P."/>
            <person name="McKain M.R."/>
            <person name="Kakrana A."/>
            <person name="Tang H."/>
            <person name="Ray J."/>
            <person name="Groenendijk J."/>
            <person name="Arikit S."/>
            <person name="Mathioni S.M."/>
            <person name="Nakano M."/>
            <person name="Shan H."/>
            <person name="Telgmann-Rauber A."/>
            <person name="Kanno A."/>
            <person name="Yue Z."/>
            <person name="Chen H."/>
            <person name="Li W."/>
            <person name="Chen Y."/>
            <person name="Xu X."/>
            <person name="Zhang Y."/>
            <person name="Luo S."/>
            <person name="Chen H."/>
            <person name="Gao J."/>
            <person name="Mao Z."/>
            <person name="Pires J.C."/>
            <person name="Luo M."/>
            <person name="Kudrna D."/>
            <person name="Wing R.A."/>
            <person name="Meyers B.C."/>
            <person name="Yi K."/>
            <person name="Kong H."/>
            <person name="Lavrijsen P."/>
            <person name="Sunseri F."/>
            <person name="Falavigna A."/>
            <person name="Ye Y."/>
            <person name="Leebens-Mack J.H."/>
            <person name="Chen G."/>
        </authorList>
    </citation>
    <scope>NUCLEOTIDE SEQUENCE [LARGE SCALE GENOMIC DNA]</scope>
    <source>
        <strain evidence="3">cv. DH0086</strain>
    </source>
</reference>
<evidence type="ECO:0000313" key="3">
    <source>
        <dbReference type="Proteomes" id="UP000243459"/>
    </source>
</evidence>
<organism evidence="2 3">
    <name type="scientific">Asparagus officinalis</name>
    <name type="common">Garden asparagus</name>
    <dbReference type="NCBI Taxonomy" id="4686"/>
    <lineage>
        <taxon>Eukaryota</taxon>
        <taxon>Viridiplantae</taxon>
        <taxon>Streptophyta</taxon>
        <taxon>Embryophyta</taxon>
        <taxon>Tracheophyta</taxon>
        <taxon>Spermatophyta</taxon>
        <taxon>Magnoliopsida</taxon>
        <taxon>Liliopsida</taxon>
        <taxon>Asparagales</taxon>
        <taxon>Asparagaceae</taxon>
        <taxon>Asparagoideae</taxon>
        <taxon>Asparagus</taxon>
    </lineage>
</organism>
<dbReference type="Proteomes" id="UP000243459">
    <property type="component" value="Chromosome 3"/>
</dbReference>
<gene>
    <name evidence="2" type="ORF">A4U43_C03F3710</name>
</gene>
<proteinExistence type="predicted"/>
<accession>A0A5P1F747</accession>
<dbReference type="Gramene" id="ONK74188">
    <property type="protein sequence ID" value="ONK74188"/>
    <property type="gene ID" value="A4U43_C03F3710"/>
</dbReference>
<feature type="region of interest" description="Disordered" evidence="1">
    <location>
        <begin position="1"/>
        <end position="71"/>
    </location>
</feature>
<feature type="compositionally biased region" description="Acidic residues" evidence="1">
    <location>
        <begin position="31"/>
        <end position="42"/>
    </location>
</feature>
<protein>
    <submittedName>
        <fullName evidence="2">Uncharacterized protein</fullName>
    </submittedName>
</protein>
<name>A0A5P1F747_ASPOF</name>
<dbReference type="EMBL" id="CM007383">
    <property type="protein sequence ID" value="ONK74188.1"/>
    <property type="molecule type" value="Genomic_DNA"/>
</dbReference>
<sequence>MNGGGARGDAGCSPTTCSGGFGSGVGFGGEESGEERYEEEGGAGEAKNGDASLVSETITMLERKEGRGQVG</sequence>
<evidence type="ECO:0000256" key="1">
    <source>
        <dbReference type="SAM" id="MobiDB-lite"/>
    </source>
</evidence>
<keyword evidence="3" id="KW-1185">Reference proteome</keyword>